<dbReference type="InterPro" id="IPR050268">
    <property type="entry name" value="NADH-dep_flavin_reductase"/>
</dbReference>
<dbReference type="SMART" id="SM00903">
    <property type="entry name" value="Flavin_Reduct"/>
    <property type="match status" value="1"/>
</dbReference>
<dbReference type="InterPro" id="IPR000891">
    <property type="entry name" value="PYR_CT"/>
</dbReference>
<dbReference type="SUPFAM" id="SSF50475">
    <property type="entry name" value="FMN-binding split barrel"/>
    <property type="match status" value="1"/>
</dbReference>
<gene>
    <name evidence="4" type="ORF">GCM10009827_002810</name>
</gene>
<evidence type="ECO:0000313" key="4">
    <source>
        <dbReference type="EMBL" id="GAA1499683.1"/>
    </source>
</evidence>
<dbReference type="InterPro" id="IPR002563">
    <property type="entry name" value="Flavin_Rdtase-like_dom"/>
</dbReference>
<feature type="domain" description="Flavin reductase like" evidence="3">
    <location>
        <begin position="12"/>
        <end position="157"/>
    </location>
</feature>
<comment type="similarity">
    <text evidence="1">Belongs to the non-flavoprotein flavin reductase family.</text>
</comment>
<accession>A0ABN1ZIF8</accession>
<evidence type="ECO:0000256" key="2">
    <source>
        <dbReference type="ARBA" id="ARBA00023002"/>
    </source>
</evidence>
<keyword evidence="2" id="KW-0560">Oxidoreductase</keyword>
<evidence type="ECO:0000313" key="5">
    <source>
        <dbReference type="Proteomes" id="UP001501470"/>
    </source>
</evidence>
<dbReference type="RefSeq" id="WP_344498608.1">
    <property type="nucleotide sequence ID" value="NZ_BAAAQD010000001.1"/>
</dbReference>
<comment type="caution">
    <text evidence="4">The sequence shown here is derived from an EMBL/GenBank/DDBJ whole genome shotgun (WGS) entry which is preliminary data.</text>
</comment>
<dbReference type="InterPro" id="IPR013785">
    <property type="entry name" value="Aldolase_TIM"/>
</dbReference>
<dbReference type="Pfam" id="PF00682">
    <property type="entry name" value="HMGL-like"/>
    <property type="match status" value="1"/>
</dbReference>
<dbReference type="PANTHER" id="PTHR30466:SF11">
    <property type="entry name" value="FLAVIN-DEPENDENT MONOOXYGENASE, REDUCTASE SUBUNIT HSAB"/>
    <property type="match status" value="1"/>
</dbReference>
<reference evidence="4 5" key="1">
    <citation type="journal article" date="2019" name="Int. J. Syst. Evol. Microbiol.">
        <title>The Global Catalogue of Microorganisms (GCM) 10K type strain sequencing project: providing services to taxonomists for standard genome sequencing and annotation.</title>
        <authorList>
            <consortium name="The Broad Institute Genomics Platform"/>
            <consortium name="The Broad Institute Genome Sequencing Center for Infectious Disease"/>
            <person name="Wu L."/>
            <person name="Ma J."/>
        </authorList>
    </citation>
    <scope>NUCLEOTIDE SEQUENCE [LARGE SCALE GENOMIC DNA]</scope>
    <source>
        <strain evidence="4 5">JCM 15933</strain>
    </source>
</reference>
<keyword evidence="5" id="KW-1185">Reference proteome</keyword>
<protein>
    <recommendedName>
        <fullName evidence="3">Flavin reductase like domain-containing protein</fullName>
    </recommendedName>
</protein>
<dbReference type="InterPro" id="IPR012349">
    <property type="entry name" value="Split_barrel_FMN-bd"/>
</dbReference>
<dbReference type="PANTHER" id="PTHR30466">
    <property type="entry name" value="FLAVIN REDUCTASE"/>
    <property type="match status" value="1"/>
</dbReference>
<sequence>MTIDPDTFRSVLAQWPSGVSVVTTVAGDGWHGMTASSFSSVSMDPPLILVCLNRRITTHALIEASGVFAVSVLAKDQTMVGRRFAGQEGVADRFAGGAWETRVTGAPVLTDAVGWLDCRVVHAYAGGDHTIFVGAVLGASTERVVAPLLFHSRAWGQLADVLPDLVSVADTGLLSALRTHAVPATAAGALATALRAAGVRVRVRDPYGCLVSTGDRRTATALVATADEVADAALSGAGVIELPAGDPVVTKHILDEAGRYDMTAACWLPDAFAPARAADVLDAVDMLAALGCAEIGLDEGAEAASPRQVRELLQDATVRAATRPMPVSLRVRLRDRHGLGLVNALTAMKSGVRHFDTTLGGIDGVLACEDVQFLADRLGVACDSPRAALVAAAADLERHLGGALPGRTYRVSTS</sequence>
<evidence type="ECO:0000259" key="3">
    <source>
        <dbReference type="SMART" id="SM00903"/>
    </source>
</evidence>
<dbReference type="Gene3D" id="3.20.20.70">
    <property type="entry name" value="Aldolase class I"/>
    <property type="match status" value="1"/>
</dbReference>
<dbReference type="Gene3D" id="2.30.110.10">
    <property type="entry name" value="Electron Transport, Fmn-binding Protein, Chain A"/>
    <property type="match status" value="1"/>
</dbReference>
<proteinExistence type="inferred from homology"/>
<dbReference type="Pfam" id="PF01613">
    <property type="entry name" value="Flavin_Reduct"/>
    <property type="match status" value="1"/>
</dbReference>
<name>A0ABN1ZIF8_9ACTN</name>
<evidence type="ECO:0000256" key="1">
    <source>
        <dbReference type="ARBA" id="ARBA00008898"/>
    </source>
</evidence>
<organism evidence="4 5">
    <name type="scientific">Dactylosporangium maewongense</name>
    <dbReference type="NCBI Taxonomy" id="634393"/>
    <lineage>
        <taxon>Bacteria</taxon>
        <taxon>Bacillati</taxon>
        <taxon>Actinomycetota</taxon>
        <taxon>Actinomycetes</taxon>
        <taxon>Micromonosporales</taxon>
        <taxon>Micromonosporaceae</taxon>
        <taxon>Dactylosporangium</taxon>
    </lineage>
</organism>
<dbReference type="SUPFAM" id="SSF51569">
    <property type="entry name" value="Aldolase"/>
    <property type="match status" value="1"/>
</dbReference>
<dbReference type="Proteomes" id="UP001501470">
    <property type="component" value="Unassembled WGS sequence"/>
</dbReference>
<dbReference type="EMBL" id="BAAAQD010000001">
    <property type="protein sequence ID" value="GAA1499683.1"/>
    <property type="molecule type" value="Genomic_DNA"/>
</dbReference>